<comment type="caution">
    <text evidence="1">The sequence shown here is derived from an EMBL/GenBank/DDBJ whole genome shotgun (WGS) entry which is preliminary data.</text>
</comment>
<accession>A0A699VSQ1</accession>
<organism evidence="1">
    <name type="scientific">Tanacetum cinerariifolium</name>
    <name type="common">Dalmatian daisy</name>
    <name type="synonym">Chrysanthemum cinerariifolium</name>
    <dbReference type="NCBI Taxonomy" id="118510"/>
    <lineage>
        <taxon>Eukaryota</taxon>
        <taxon>Viridiplantae</taxon>
        <taxon>Streptophyta</taxon>
        <taxon>Embryophyta</taxon>
        <taxon>Tracheophyta</taxon>
        <taxon>Spermatophyta</taxon>
        <taxon>Magnoliopsida</taxon>
        <taxon>eudicotyledons</taxon>
        <taxon>Gunneridae</taxon>
        <taxon>Pentapetalae</taxon>
        <taxon>asterids</taxon>
        <taxon>campanulids</taxon>
        <taxon>Asterales</taxon>
        <taxon>Asteraceae</taxon>
        <taxon>Asteroideae</taxon>
        <taxon>Anthemideae</taxon>
        <taxon>Anthemidinae</taxon>
        <taxon>Tanacetum</taxon>
    </lineage>
</organism>
<evidence type="ECO:0000313" key="1">
    <source>
        <dbReference type="EMBL" id="GFD37359.1"/>
    </source>
</evidence>
<feature type="non-terminal residue" evidence="1">
    <location>
        <position position="158"/>
    </location>
</feature>
<dbReference type="EMBL" id="BKCJ011484676">
    <property type="protein sequence ID" value="GFD37359.1"/>
    <property type="molecule type" value="Genomic_DNA"/>
</dbReference>
<gene>
    <name evidence="1" type="ORF">Tci_909328</name>
</gene>
<name>A0A699VSQ1_TANCI</name>
<dbReference type="AlphaFoldDB" id="A0A699VSQ1"/>
<reference evidence="1" key="1">
    <citation type="journal article" date="2019" name="Sci. Rep.">
        <title>Draft genome of Tanacetum cinerariifolium, the natural source of mosquito coil.</title>
        <authorList>
            <person name="Yamashiro T."/>
            <person name="Shiraishi A."/>
            <person name="Satake H."/>
            <person name="Nakayama K."/>
        </authorList>
    </citation>
    <scope>NUCLEOTIDE SEQUENCE</scope>
</reference>
<feature type="non-terminal residue" evidence="1">
    <location>
        <position position="1"/>
    </location>
</feature>
<proteinExistence type="predicted"/>
<protein>
    <submittedName>
        <fullName evidence="1">Uncharacterized protein</fullName>
    </submittedName>
</protein>
<sequence length="158" mass="17993">SVAPLPTPTPTMTPSIIATITKTSQAPIPPTLILSAQNLPTFASVFRFEDRLKSLEVNFFEFRQTDLFAEAIFAIPGIVDQYMNQQMNEAVRVAVQIHTDRLCDSYQRENDEFLRTIDENMKRIIKEQVKGQVQEQVSRILPRIEQSVNAQLEAEILT</sequence>